<feature type="domain" description="DUF11" evidence="2">
    <location>
        <begin position="49"/>
        <end position="169"/>
    </location>
</feature>
<reference evidence="3" key="1">
    <citation type="submission" date="2019-08" db="EMBL/GenBank/DDBJ databases">
        <authorList>
            <person name="Kucharzyk K."/>
            <person name="Murdoch R.W."/>
            <person name="Higgins S."/>
            <person name="Loffler F."/>
        </authorList>
    </citation>
    <scope>NUCLEOTIDE SEQUENCE</scope>
</reference>
<dbReference type="Pfam" id="PF01345">
    <property type="entry name" value="DUF11"/>
    <property type="match status" value="1"/>
</dbReference>
<evidence type="ECO:0000313" key="3">
    <source>
        <dbReference type="EMBL" id="MPM62482.1"/>
    </source>
</evidence>
<accession>A0A645BAY3</accession>
<dbReference type="AlphaFoldDB" id="A0A645BAY3"/>
<dbReference type="PANTHER" id="PTHR34819:SF3">
    <property type="entry name" value="CELL SURFACE PROTEIN"/>
    <property type="match status" value="1"/>
</dbReference>
<feature type="transmembrane region" description="Helical" evidence="1">
    <location>
        <begin position="186"/>
        <end position="205"/>
    </location>
</feature>
<dbReference type="PANTHER" id="PTHR34819">
    <property type="entry name" value="LARGE CYSTEINE-RICH PERIPLASMIC PROTEIN OMCB"/>
    <property type="match status" value="1"/>
</dbReference>
<dbReference type="InterPro" id="IPR013783">
    <property type="entry name" value="Ig-like_fold"/>
</dbReference>
<dbReference type="Gene3D" id="2.60.40.10">
    <property type="entry name" value="Immunoglobulins"/>
    <property type="match status" value="1"/>
</dbReference>
<dbReference type="InterPro" id="IPR051172">
    <property type="entry name" value="Chlamydia_OmcB"/>
</dbReference>
<gene>
    <name evidence="3" type="ORF">SDC9_109354</name>
</gene>
<organism evidence="3">
    <name type="scientific">bioreactor metagenome</name>
    <dbReference type="NCBI Taxonomy" id="1076179"/>
    <lineage>
        <taxon>unclassified sequences</taxon>
        <taxon>metagenomes</taxon>
        <taxon>ecological metagenomes</taxon>
    </lineage>
</organism>
<dbReference type="NCBIfam" id="TIGR01451">
    <property type="entry name" value="B_ant_repeat"/>
    <property type="match status" value="1"/>
</dbReference>
<keyword evidence="1" id="KW-0812">Transmembrane</keyword>
<dbReference type="InterPro" id="IPR001434">
    <property type="entry name" value="OmcB-like_DUF11"/>
</dbReference>
<evidence type="ECO:0000259" key="2">
    <source>
        <dbReference type="Pfam" id="PF01345"/>
    </source>
</evidence>
<keyword evidence="1" id="KW-0472">Membrane</keyword>
<sequence length="211" mass="21278">MTYTVVMSVPATFTGELVNTAKVTSPAGVLDPDTANNTATDTDAQASADLTISKTDGITRYTPGTDVTYTITVANRGQDAANGATVSDPLPAGITKATWTCAATGGATCAVSGTGALNEKVDLPAGASVTYTVVMSVPATFTGDLVNTAKVTSPAGVLDSDTANNTATDTDKQNVEAPTAMPVPVGGGWILLMLSGLMSLVTMGVRARRRG</sequence>
<proteinExistence type="predicted"/>
<name>A0A645BAY3_9ZZZZ</name>
<dbReference type="InterPro" id="IPR047589">
    <property type="entry name" value="DUF11_rpt"/>
</dbReference>
<keyword evidence="1" id="KW-1133">Transmembrane helix</keyword>
<comment type="caution">
    <text evidence="3">The sequence shown here is derived from an EMBL/GenBank/DDBJ whole genome shotgun (WGS) entry which is preliminary data.</text>
</comment>
<protein>
    <recommendedName>
        <fullName evidence="2">DUF11 domain-containing protein</fullName>
    </recommendedName>
</protein>
<dbReference type="EMBL" id="VSSQ01018887">
    <property type="protein sequence ID" value="MPM62482.1"/>
    <property type="molecule type" value="Genomic_DNA"/>
</dbReference>
<evidence type="ECO:0000256" key="1">
    <source>
        <dbReference type="SAM" id="Phobius"/>
    </source>
</evidence>